<dbReference type="Pfam" id="PF05652">
    <property type="entry name" value="DcpS"/>
    <property type="match status" value="1"/>
</dbReference>
<dbReference type="Proteomes" id="UP000242875">
    <property type="component" value="Unassembled WGS sequence"/>
</dbReference>
<evidence type="ECO:0000313" key="12">
    <source>
        <dbReference type="EMBL" id="OZJ02319.1"/>
    </source>
</evidence>
<keyword evidence="5" id="KW-0378">Hydrolase</keyword>
<dbReference type="EC" id="3.6.1.59" evidence="3"/>
<dbReference type="OrthoDB" id="10264956at2759"/>
<comment type="caution">
    <text evidence="12">The sequence shown here is derived from an EMBL/GenBank/DDBJ whole genome shotgun (WGS) entry which is preliminary data.</text>
</comment>
<evidence type="ECO:0000256" key="4">
    <source>
        <dbReference type="ARBA" id="ARBA00015636"/>
    </source>
</evidence>
<evidence type="ECO:0000313" key="13">
    <source>
        <dbReference type="Proteomes" id="UP000242875"/>
    </source>
</evidence>
<evidence type="ECO:0000256" key="10">
    <source>
        <dbReference type="PIRSR" id="PIRSR028973-1"/>
    </source>
</evidence>
<dbReference type="SUPFAM" id="SSF102860">
    <property type="entry name" value="mRNA decapping enzyme DcpS N-terminal domain"/>
    <property type="match status" value="1"/>
</dbReference>
<dbReference type="Pfam" id="PF11969">
    <property type="entry name" value="DcpS_C"/>
    <property type="match status" value="1"/>
</dbReference>
<comment type="catalytic activity">
    <reaction evidence="9">
        <text>a 5'-end (N(7)-methyl 5'-triphosphoguanosine)-ribonucleoside in mRNA + H2O = N(7)-methyl-GMP + a 5'-end diphospho-ribonucleoside in mRNA + 2 H(+)</text>
        <dbReference type="Rhea" id="RHEA:65388"/>
        <dbReference type="Rhea" id="RHEA-COMP:17165"/>
        <dbReference type="Rhea" id="RHEA-COMP:17167"/>
        <dbReference type="ChEBI" id="CHEBI:15377"/>
        <dbReference type="ChEBI" id="CHEBI:15378"/>
        <dbReference type="ChEBI" id="CHEBI:58285"/>
        <dbReference type="ChEBI" id="CHEBI:156461"/>
        <dbReference type="ChEBI" id="CHEBI:167616"/>
        <dbReference type="EC" id="3.6.1.59"/>
    </reaction>
</comment>
<dbReference type="PANTHER" id="PTHR12978">
    <property type="entry name" value="HISTIDINE TRIAD HIT PROTEIN MEMBER"/>
    <property type="match status" value="1"/>
</dbReference>
<evidence type="ECO:0000256" key="1">
    <source>
        <dbReference type="ARBA" id="ARBA00004123"/>
    </source>
</evidence>
<comment type="subcellular location">
    <subcellularLocation>
        <location evidence="1">Nucleus</location>
    </subcellularLocation>
</comment>
<sequence>MVETDLLKGFNYERTLNEDPRTKTVWLLGHVSRKTGRDVAILIAEKTHFSPTELAGFVDRLRNVRTQVEGNDIYHWFFSEWDGETDMKITLIVPATETHIAKYTPQPVHYVLETPDMYNALVKPFIELEPLKRIQWVYNIVDGTAESERVVLRTSGEEGFVLLPDMKWDGVTMDHLYLLVIVNTRTVRSIRDLGSGHLPLLQSIRDRVPAFVSERYGVSPDELRLFCHYQPSYYHFHVHVTHLKYADAPRVMIGQSHLLDTIIDNIKHIRGDYYQVATLPSIIGEKHGIWKAMQKSKDAL</sequence>
<name>A0A261XVD5_9FUNG</name>
<dbReference type="SUPFAM" id="SSF54197">
    <property type="entry name" value="HIT-like"/>
    <property type="match status" value="1"/>
</dbReference>
<dbReference type="FunFam" id="3.30.428.10:FF:000006">
    <property type="entry name" value="m7GpppX diphosphatase"/>
    <property type="match status" value="1"/>
</dbReference>
<reference evidence="12 13" key="1">
    <citation type="journal article" date="2017" name="Mycologia">
        <title>Bifiguratus adelaidae, gen. et sp. nov., a new member of Mucoromycotina in endophytic and soil-dwelling habitats.</title>
        <authorList>
            <person name="Torres-Cruz T.J."/>
            <person name="Billingsley Tobias T.L."/>
            <person name="Almatruk M."/>
            <person name="Hesse C."/>
            <person name="Kuske C.R."/>
            <person name="Desiro A."/>
            <person name="Benucci G.M."/>
            <person name="Bonito G."/>
            <person name="Stajich J.E."/>
            <person name="Dunlap C."/>
            <person name="Arnold A.E."/>
            <person name="Porras-Alfaro A."/>
        </authorList>
    </citation>
    <scope>NUCLEOTIDE SEQUENCE [LARGE SCALE GENOMIC DNA]</scope>
    <source>
        <strain evidence="12 13">AZ0501</strain>
    </source>
</reference>
<dbReference type="EMBL" id="MVBO01000164">
    <property type="protein sequence ID" value="OZJ02319.1"/>
    <property type="molecule type" value="Genomic_DNA"/>
</dbReference>
<keyword evidence="6" id="KW-0539">Nucleus</keyword>
<evidence type="ECO:0000256" key="11">
    <source>
        <dbReference type="PIRSR" id="PIRSR028973-2"/>
    </source>
</evidence>
<comment type="similarity">
    <text evidence="2">Belongs to the HIT family.</text>
</comment>
<evidence type="ECO:0000256" key="6">
    <source>
        <dbReference type="ARBA" id="ARBA00023242"/>
    </source>
</evidence>
<dbReference type="GO" id="GO:0140932">
    <property type="term" value="F:5'-(N(7)-methyl 5'-triphosphoguanosine)-[mRNA] diphosphatase activity"/>
    <property type="evidence" value="ECO:0007669"/>
    <property type="project" value="UniProtKB-EC"/>
</dbReference>
<evidence type="ECO:0000256" key="9">
    <source>
        <dbReference type="ARBA" id="ARBA00048222"/>
    </source>
</evidence>
<evidence type="ECO:0000256" key="8">
    <source>
        <dbReference type="ARBA" id="ARBA00030609"/>
    </source>
</evidence>
<feature type="active site" description="Nucleophile" evidence="10">
    <location>
        <position position="237"/>
    </location>
</feature>
<dbReference type="Gene3D" id="3.30.200.40">
    <property type="entry name" value="Scavenger mRNA decapping enzyme, N-terminal domain"/>
    <property type="match status" value="1"/>
</dbReference>
<feature type="binding site" evidence="11">
    <location>
        <position position="165"/>
    </location>
    <ligand>
        <name>substrate</name>
    </ligand>
</feature>
<evidence type="ECO:0000256" key="5">
    <source>
        <dbReference type="ARBA" id="ARBA00022801"/>
    </source>
</evidence>
<accession>A0A261XVD5</accession>
<dbReference type="GO" id="GO:0000290">
    <property type="term" value="P:deadenylation-dependent decapping of nuclear-transcribed mRNA"/>
    <property type="evidence" value="ECO:0007669"/>
    <property type="project" value="EnsemblFungi"/>
</dbReference>
<evidence type="ECO:0000256" key="7">
    <source>
        <dbReference type="ARBA" id="ARBA00029885"/>
    </source>
</evidence>
<feature type="binding site" evidence="11">
    <location>
        <position position="136"/>
    </location>
    <ligand>
        <name>substrate</name>
    </ligand>
</feature>
<evidence type="ECO:0000256" key="2">
    <source>
        <dbReference type="ARBA" id="ARBA00010208"/>
    </source>
</evidence>
<dbReference type="AlphaFoldDB" id="A0A261XVD5"/>
<dbReference type="GO" id="GO:0000340">
    <property type="term" value="F:RNA 7-methylguanosine cap binding"/>
    <property type="evidence" value="ECO:0007669"/>
    <property type="project" value="EnsemblFungi"/>
</dbReference>
<dbReference type="PANTHER" id="PTHR12978:SF0">
    <property type="entry name" value="M7GPPPX DIPHOSPHATASE"/>
    <property type="match status" value="1"/>
</dbReference>
<dbReference type="GO" id="GO:0005634">
    <property type="term" value="C:nucleus"/>
    <property type="evidence" value="ECO:0007669"/>
    <property type="project" value="UniProtKB-SubCell"/>
</dbReference>
<proteinExistence type="inferred from homology"/>
<dbReference type="InterPro" id="IPR036265">
    <property type="entry name" value="HIT-like_sf"/>
</dbReference>
<organism evidence="12 13">
    <name type="scientific">Bifiguratus adelaidae</name>
    <dbReference type="NCBI Taxonomy" id="1938954"/>
    <lineage>
        <taxon>Eukaryota</taxon>
        <taxon>Fungi</taxon>
        <taxon>Fungi incertae sedis</taxon>
        <taxon>Mucoromycota</taxon>
        <taxon>Mucoromycotina</taxon>
        <taxon>Endogonomycetes</taxon>
        <taxon>Endogonales</taxon>
        <taxon>Endogonales incertae sedis</taxon>
        <taxon>Bifiguratus</taxon>
    </lineage>
</organism>
<feature type="binding site" evidence="11">
    <location>
        <position position="146"/>
    </location>
    <ligand>
        <name>substrate</name>
    </ligand>
</feature>
<evidence type="ECO:0000256" key="3">
    <source>
        <dbReference type="ARBA" id="ARBA00012520"/>
    </source>
</evidence>
<dbReference type="InterPro" id="IPR008594">
    <property type="entry name" value="DcpS/DCS2"/>
</dbReference>
<feature type="binding site" evidence="11">
    <location>
        <position position="167"/>
    </location>
    <ligand>
        <name>substrate</name>
    </ligand>
</feature>
<dbReference type="Gene3D" id="3.30.428.10">
    <property type="entry name" value="HIT-like"/>
    <property type="match status" value="1"/>
</dbReference>
<keyword evidence="13" id="KW-1185">Reference proteome</keyword>
<dbReference type="PIRSF" id="PIRSF028973">
    <property type="entry name" value="Scavenger_mRNA_decap_enz"/>
    <property type="match status" value="1"/>
</dbReference>
<feature type="binding site" evidence="11">
    <location>
        <begin position="228"/>
        <end position="239"/>
    </location>
    <ligand>
        <name>substrate</name>
    </ligand>
</feature>
<protein>
    <recommendedName>
        <fullName evidence="4">m7GpppX diphosphatase</fullName>
        <ecNumber evidence="3">3.6.1.59</ecNumber>
    </recommendedName>
    <alternativeName>
        <fullName evidence="8">Decapping scavenger enzyme</fullName>
    </alternativeName>
    <alternativeName>
        <fullName evidence="7">Scavenger mRNA-decapping enzyme DcpS</fullName>
    </alternativeName>
</protein>
<dbReference type="GO" id="GO:0000932">
    <property type="term" value="C:P-body"/>
    <property type="evidence" value="ECO:0007669"/>
    <property type="project" value="TreeGrafter"/>
</dbReference>
<dbReference type="InterPro" id="IPR011145">
    <property type="entry name" value="Scavenger_mRNA_decap_enz_N"/>
</dbReference>
<gene>
    <name evidence="12" type="ORF">BZG36_04448</name>
</gene>